<dbReference type="SMART" id="SM00257">
    <property type="entry name" value="LysM"/>
    <property type="match status" value="1"/>
</dbReference>
<dbReference type="PANTHER" id="PTHR33734">
    <property type="entry name" value="LYSM DOMAIN-CONTAINING GPI-ANCHORED PROTEIN 2"/>
    <property type="match status" value="1"/>
</dbReference>
<dbReference type="PANTHER" id="PTHR33734:SF22">
    <property type="entry name" value="MEMBRANE-BOUND LYTIC MUREIN TRANSGLYCOSYLASE D"/>
    <property type="match status" value="1"/>
</dbReference>
<feature type="domain" description="LysM" evidence="1">
    <location>
        <begin position="164"/>
        <end position="207"/>
    </location>
</feature>
<dbReference type="RefSeq" id="WP_181049104.1">
    <property type="nucleotide sequence ID" value="NZ_JABXJK010000088.1"/>
</dbReference>
<reference evidence="2 3" key="1">
    <citation type="submission" date="2020-06" db="EMBL/GenBank/DDBJ databases">
        <title>Crossreactivity between MHC class I-restricted antigens from cancer cells and an enterococcal bacteriophage.</title>
        <authorList>
            <person name="Fluckiger A."/>
            <person name="Daillere R."/>
            <person name="Sassi M."/>
            <person name="Cattoir V."/>
            <person name="Kroemer G."/>
            <person name="Zitvogel L."/>
        </authorList>
    </citation>
    <scope>NUCLEOTIDE SEQUENCE [LARGE SCALE GENOMIC DNA]</scope>
    <source>
        <strain evidence="2 3">EG4</strain>
    </source>
</reference>
<dbReference type="Gene3D" id="3.10.350.10">
    <property type="entry name" value="LysM domain"/>
    <property type="match status" value="1"/>
</dbReference>
<organism evidence="2 3">
    <name type="scientific">Enterococcus gallinarum</name>
    <dbReference type="NCBI Taxonomy" id="1353"/>
    <lineage>
        <taxon>Bacteria</taxon>
        <taxon>Bacillati</taxon>
        <taxon>Bacillota</taxon>
        <taxon>Bacilli</taxon>
        <taxon>Lactobacillales</taxon>
        <taxon>Enterococcaceae</taxon>
        <taxon>Enterococcus</taxon>
    </lineage>
</organism>
<dbReference type="Proteomes" id="UP000571857">
    <property type="component" value="Unassembled WGS sequence"/>
</dbReference>
<dbReference type="AlphaFoldDB" id="A0ABD4HRT6"/>
<gene>
    <name evidence="2" type="ORF">HWH42_16755</name>
</gene>
<dbReference type="SUPFAM" id="SSF54106">
    <property type="entry name" value="LysM domain"/>
    <property type="match status" value="1"/>
</dbReference>
<feature type="non-terminal residue" evidence="2">
    <location>
        <position position="1"/>
    </location>
</feature>
<dbReference type="InterPro" id="IPR018392">
    <property type="entry name" value="LysM"/>
</dbReference>
<evidence type="ECO:0000313" key="3">
    <source>
        <dbReference type="Proteomes" id="UP000571857"/>
    </source>
</evidence>
<dbReference type="Pfam" id="PF01476">
    <property type="entry name" value="LysM"/>
    <property type="match status" value="1"/>
</dbReference>
<protein>
    <submittedName>
        <fullName evidence="2">SH3 domain-containing protein</fullName>
    </submittedName>
</protein>
<dbReference type="InterPro" id="IPR003646">
    <property type="entry name" value="SH3-like_bac-type"/>
</dbReference>
<comment type="caution">
    <text evidence="2">The sequence shown here is derived from an EMBL/GenBank/DDBJ whole genome shotgun (WGS) entry which is preliminary data.</text>
</comment>
<evidence type="ECO:0000259" key="1">
    <source>
        <dbReference type="PROSITE" id="PS51782"/>
    </source>
</evidence>
<dbReference type="SMART" id="SM00287">
    <property type="entry name" value="SH3b"/>
    <property type="match status" value="2"/>
</dbReference>
<name>A0ABD4HRT6_ENTGA</name>
<dbReference type="PROSITE" id="PS51782">
    <property type="entry name" value="LYSM"/>
    <property type="match status" value="1"/>
</dbReference>
<dbReference type="Pfam" id="PF08239">
    <property type="entry name" value="SH3_3"/>
    <property type="match status" value="2"/>
</dbReference>
<dbReference type="InterPro" id="IPR036779">
    <property type="entry name" value="LysM_dom_sf"/>
</dbReference>
<dbReference type="CDD" id="cd00118">
    <property type="entry name" value="LysM"/>
    <property type="match status" value="1"/>
</dbReference>
<accession>A0ABD4HRT6</accession>
<evidence type="ECO:0000313" key="2">
    <source>
        <dbReference type="EMBL" id="MBA0974220.1"/>
    </source>
</evidence>
<sequence length="209" mass="22214">SNNNSNNSEQTINKQFKTTAALNIRSDASTSASVVGSLANNTTFKAVAQKQGTSVNGNSTWYRVEGKGWVSAAYVTEAGSNNNSNNSEQTINKQFKTTAVLNIRSNPSTSASVVGSLANNATFKAVAQKQGTSVNGNSTWYRVEGKGWVSGAYVKEVSSTSSSKTYTVKSGDTLWGIAQSYGVSINQLMQWNNISGSLIFVGQRLIVSK</sequence>
<dbReference type="Gene3D" id="2.30.30.40">
    <property type="entry name" value="SH3 Domains"/>
    <property type="match status" value="2"/>
</dbReference>
<dbReference type="EMBL" id="JABXJK010000088">
    <property type="protein sequence ID" value="MBA0974220.1"/>
    <property type="molecule type" value="Genomic_DNA"/>
</dbReference>
<proteinExistence type="predicted"/>